<keyword evidence="2" id="KW-0012">Acyltransferase</keyword>
<dbReference type="Proteomes" id="UP001497516">
    <property type="component" value="Chromosome 10"/>
</dbReference>
<protein>
    <submittedName>
        <fullName evidence="3">Uncharacterized protein</fullName>
    </submittedName>
</protein>
<evidence type="ECO:0000313" key="3">
    <source>
        <dbReference type="EMBL" id="CAL1361368.1"/>
    </source>
</evidence>
<dbReference type="AlphaFoldDB" id="A0AAV2CY82"/>
<keyword evidence="1" id="KW-0808">Transferase</keyword>
<name>A0AAV2CY82_9ROSI</name>
<dbReference type="EMBL" id="OZ034814">
    <property type="protein sequence ID" value="CAL1361368.1"/>
    <property type="molecule type" value="Genomic_DNA"/>
</dbReference>
<dbReference type="Pfam" id="PF02458">
    <property type="entry name" value="Transferase"/>
    <property type="match status" value="1"/>
</dbReference>
<dbReference type="GO" id="GO:0016747">
    <property type="term" value="F:acyltransferase activity, transferring groups other than amino-acyl groups"/>
    <property type="evidence" value="ECO:0007669"/>
    <property type="project" value="UniProtKB-ARBA"/>
</dbReference>
<gene>
    <name evidence="3" type="ORF">LTRI10_LOCUS8746</name>
</gene>
<accession>A0AAV2CY82</accession>
<reference evidence="3 4" key="1">
    <citation type="submission" date="2024-04" db="EMBL/GenBank/DDBJ databases">
        <authorList>
            <person name="Fracassetti M."/>
        </authorList>
    </citation>
    <scope>NUCLEOTIDE SEQUENCE [LARGE SCALE GENOMIC DNA]</scope>
</reference>
<dbReference type="InterPro" id="IPR023213">
    <property type="entry name" value="CAT-like_dom_sf"/>
</dbReference>
<evidence type="ECO:0000256" key="1">
    <source>
        <dbReference type="ARBA" id="ARBA00022679"/>
    </source>
</evidence>
<evidence type="ECO:0000256" key="2">
    <source>
        <dbReference type="ARBA" id="ARBA00023315"/>
    </source>
</evidence>
<proteinExistence type="predicted"/>
<keyword evidence="4" id="KW-1185">Reference proteome</keyword>
<evidence type="ECO:0000313" key="4">
    <source>
        <dbReference type="Proteomes" id="UP001497516"/>
    </source>
</evidence>
<sequence length="462" mass="50221">MAQSTVKVVELSKVTPEPAPSNPFTLPLTFFDTFWIKLPPVERIFLYHLPDLSPSTFRSRLLPHLTRSLSFTLRHYLPVAGNLVWPSAAAVPVVLYSPGDGVSLAVAESTDDFDHISADGDREASESLPYVPELQASDSAAAILSLQITLFPNRGFCIGVTSQHGILDGKTQSVFMKAWAHTCRQIVGDGGADFPPPLPESLAPVFDRTGIVDSREIAVEYLDDWFRFRLNLPGMDPNPNPRSLELLWSLVDGDSKRLRATFDFSKERIKKLKESLIPKFPYPNYLSSFVLTLAHTQVCLVKAKGIRGGATMMGGFTADFRSRLEPPAPGNFFGNIVFPYEVALRGEEAGSEGGVAYAAGKIVEAIKEVEKGPMAGARGRLARFLFPEAGQFEVIGVAGSPRLGMYGVDFGYGGRPRKVEVTSTARTGAISMAESKDGSGGVEVGIVLSKEEMDVFRAAFVQ</sequence>
<organism evidence="3 4">
    <name type="scientific">Linum trigynum</name>
    <dbReference type="NCBI Taxonomy" id="586398"/>
    <lineage>
        <taxon>Eukaryota</taxon>
        <taxon>Viridiplantae</taxon>
        <taxon>Streptophyta</taxon>
        <taxon>Embryophyta</taxon>
        <taxon>Tracheophyta</taxon>
        <taxon>Spermatophyta</taxon>
        <taxon>Magnoliopsida</taxon>
        <taxon>eudicotyledons</taxon>
        <taxon>Gunneridae</taxon>
        <taxon>Pentapetalae</taxon>
        <taxon>rosids</taxon>
        <taxon>fabids</taxon>
        <taxon>Malpighiales</taxon>
        <taxon>Linaceae</taxon>
        <taxon>Linum</taxon>
    </lineage>
</organism>
<dbReference type="Gene3D" id="3.30.559.10">
    <property type="entry name" value="Chloramphenicol acetyltransferase-like domain"/>
    <property type="match status" value="2"/>
</dbReference>
<dbReference type="InterPro" id="IPR051504">
    <property type="entry name" value="Plant_metabolite_acyltrans"/>
</dbReference>
<dbReference type="PANTHER" id="PTHR31625">
    <property type="match status" value="1"/>
</dbReference>